<reference evidence="2 3" key="1">
    <citation type="submission" date="2013-08" db="EMBL/GenBank/DDBJ databases">
        <title>The genome sequence of Skermanella stibiiresistens.</title>
        <authorList>
            <person name="Zhu W."/>
            <person name="Wang G."/>
        </authorList>
    </citation>
    <scope>NUCLEOTIDE SEQUENCE [LARGE SCALE GENOMIC DNA]</scope>
    <source>
        <strain evidence="2 3">SB22</strain>
    </source>
</reference>
<dbReference type="AlphaFoldDB" id="W9GQK2"/>
<dbReference type="GO" id="GO:0015074">
    <property type="term" value="P:DNA integration"/>
    <property type="evidence" value="ECO:0007669"/>
    <property type="project" value="InterPro"/>
</dbReference>
<gene>
    <name evidence="2" type="ORF">N825_29770</name>
</gene>
<evidence type="ECO:0000259" key="1">
    <source>
        <dbReference type="PROSITE" id="PS50994"/>
    </source>
</evidence>
<feature type="domain" description="Integrase catalytic" evidence="1">
    <location>
        <begin position="126"/>
        <end position="287"/>
    </location>
</feature>
<dbReference type="PANTHER" id="PTHR46889:SF4">
    <property type="entry name" value="TRANSPOSASE INSO FOR INSERTION SEQUENCE ELEMENT IS911B-RELATED"/>
    <property type="match status" value="1"/>
</dbReference>
<dbReference type="EMBL" id="AVFL01000051">
    <property type="protein sequence ID" value="EWY36145.1"/>
    <property type="molecule type" value="Genomic_DNA"/>
</dbReference>
<accession>W9GQK2</accession>
<dbReference type="SUPFAM" id="SSF53098">
    <property type="entry name" value="Ribonuclease H-like"/>
    <property type="match status" value="1"/>
</dbReference>
<dbReference type="Gene3D" id="3.30.420.10">
    <property type="entry name" value="Ribonuclease H-like superfamily/Ribonuclease H"/>
    <property type="match status" value="1"/>
</dbReference>
<sequence>MKYAFIERHRRDWSISIQCSVLDVSARGFHQYLGREKMPDKDAGRVSDMALLTHIKAIYAETRGAYGWPRIWRELRQRGLRVGKERVRKMMHDNAIRARSKRKYKATTDSNHGLPVSDNLLNRNFQPEHPDLVWTGDITYIATQEGWLYLAVVIDLFSRQVVGWAMGERMTRHLVIDALTMAWFRRQPAKGLIFHSDQGSQYASTAFQATLRRYGMRGSMSRRGNCWDNAVTETLFGSLKVERLHDMRFETRRQAKDEVVDWLIFYSRNRMHSTLGYTSPMAFEENWRRQQETLAA</sequence>
<keyword evidence="3" id="KW-1185">Reference proteome</keyword>
<dbReference type="InterPro" id="IPR001584">
    <property type="entry name" value="Integrase_cat-core"/>
</dbReference>
<dbReference type="Pfam" id="PF13333">
    <property type="entry name" value="rve_2"/>
    <property type="match status" value="1"/>
</dbReference>
<dbReference type="STRING" id="1385369.N825_29770"/>
<evidence type="ECO:0000313" key="3">
    <source>
        <dbReference type="Proteomes" id="UP000019486"/>
    </source>
</evidence>
<dbReference type="InterPro" id="IPR050900">
    <property type="entry name" value="Transposase_IS3/IS150/IS904"/>
</dbReference>
<dbReference type="Pfam" id="PF13276">
    <property type="entry name" value="HTH_21"/>
    <property type="match status" value="1"/>
</dbReference>
<comment type="caution">
    <text evidence="2">The sequence shown here is derived from an EMBL/GenBank/DDBJ whole genome shotgun (WGS) entry which is preliminary data.</text>
</comment>
<protein>
    <submittedName>
        <fullName evidence="2">Integrase</fullName>
    </submittedName>
</protein>
<proteinExistence type="predicted"/>
<dbReference type="InterPro" id="IPR012337">
    <property type="entry name" value="RNaseH-like_sf"/>
</dbReference>
<dbReference type="PROSITE" id="PS50994">
    <property type="entry name" value="INTEGRASE"/>
    <property type="match status" value="1"/>
</dbReference>
<name>W9GQK2_9PROT</name>
<dbReference type="PANTHER" id="PTHR46889">
    <property type="entry name" value="TRANSPOSASE INSF FOR INSERTION SEQUENCE IS3B-RELATED"/>
    <property type="match status" value="1"/>
</dbReference>
<dbReference type="Proteomes" id="UP000019486">
    <property type="component" value="Unassembled WGS sequence"/>
</dbReference>
<dbReference type="GO" id="GO:0003676">
    <property type="term" value="F:nucleic acid binding"/>
    <property type="evidence" value="ECO:0007669"/>
    <property type="project" value="InterPro"/>
</dbReference>
<dbReference type="Pfam" id="PF00665">
    <property type="entry name" value="rve"/>
    <property type="match status" value="1"/>
</dbReference>
<dbReference type="NCBIfam" id="NF033516">
    <property type="entry name" value="transpos_IS3"/>
    <property type="match status" value="1"/>
</dbReference>
<dbReference type="InterPro" id="IPR048020">
    <property type="entry name" value="Transpos_IS3"/>
</dbReference>
<organism evidence="2 3">
    <name type="scientific">Skermanella stibiiresistens SB22</name>
    <dbReference type="NCBI Taxonomy" id="1385369"/>
    <lineage>
        <taxon>Bacteria</taxon>
        <taxon>Pseudomonadati</taxon>
        <taxon>Pseudomonadota</taxon>
        <taxon>Alphaproteobacteria</taxon>
        <taxon>Rhodospirillales</taxon>
        <taxon>Azospirillaceae</taxon>
        <taxon>Skermanella</taxon>
    </lineage>
</organism>
<dbReference type="PATRIC" id="fig|1385369.3.peg.6810"/>
<evidence type="ECO:0000313" key="2">
    <source>
        <dbReference type="EMBL" id="EWY36145.1"/>
    </source>
</evidence>
<dbReference type="InterPro" id="IPR036397">
    <property type="entry name" value="RNaseH_sf"/>
</dbReference>
<dbReference type="InterPro" id="IPR025948">
    <property type="entry name" value="HTH-like_dom"/>
</dbReference>